<gene>
    <name evidence="1" type="ORF">F511_33680</name>
</gene>
<keyword evidence="2" id="KW-1185">Reference proteome</keyword>
<sequence length="222" mass="24129">MVDYGATICATPCWPPAVTRDNQRPATRRSCVHPAATHGAASCNTCASSATPAAGRLATSPRAAAHRPRNYVRPAHFLPARPNAASTLPLRAPCAASVALPWAASAQVARLMCASDGAPPHTAAARRLFPDFRFSDHKFKTLDTIRHNRMIRSEKTGSDTTVGIRITPSGEAAEEQKINSRETINMSNTKTIYDIYMVFKTLPCWQLVPGSDRFRKENGTSR</sequence>
<accession>A0A2Z7A3F9</accession>
<evidence type="ECO:0000313" key="2">
    <source>
        <dbReference type="Proteomes" id="UP000250235"/>
    </source>
</evidence>
<reference evidence="1 2" key="1">
    <citation type="journal article" date="2015" name="Proc. Natl. Acad. Sci. U.S.A.">
        <title>The resurrection genome of Boea hygrometrica: A blueprint for survival of dehydration.</title>
        <authorList>
            <person name="Xiao L."/>
            <person name="Yang G."/>
            <person name="Zhang L."/>
            <person name="Yang X."/>
            <person name="Zhao S."/>
            <person name="Ji Z."/>
            <person name="Zhou Q."/>
            <person name="Hu M."/>
            <person name="Wang Y."/>
            <person name="Chen M."/>
            <person name="Xu Y."/>
            <person name="Jin H."/>
            <person name="Xiao X."/>
            <person name="Hu G."/>
            <person name="Bao F."/>
            <person name="Hu Y."/>
            <person name="Wan P."/>
            <person name="Li L."/>
            <person name="Deng X."/>
            <person name="Kuang T."/>
            <person name="Xiang C."/>
            <person name="Zhu J.K."/>
            <person name="Oliver M.J."/>
            <person name="He Y."/>
        </authorList>
    </citation>
    <scope>NUCLEOTIDE SEQUENCE [LARGE SCALE GENOMIC DNA]</scope>
    <source>
        <strain evidence="2">cv. XS01</strain>
    </source>
</reference>
<dbReference type="EMBL" id="KV019674">
    <property type="protein sequence ID" value="KZV15643.1"/>
    <property type="molecule type" value="Genomic_DNA"/>
</dbReference>
<proteinExistence type="predicted"/>
<name>A0A2Z7A3F9_9LAMI</name>
<dbReference type="Proteomes" id="UP000250235">
    <property type="component" value="Unassembled WGS sequence"/>
</dbReference>
<evidence type="ECO:0000313" key="1">
    <source>
        <dbReference type="EMBL" id="KZV15643.1"/>
    </source>
</evidence>
<protein>
    <submittedName>
        <fullName evidence="1">Uncharacterized protein</fullName>
    </submittedName>
</protein>
<organism evidence="1 2">
    <name type="scientific">Dorcoceras hygrometricum</name>
    <dbReference type="NCBI Taxonomy" id="472368"/>
    <lineage>
        <taxon>Eukaryota</taxon>
        <taxon>Viridiplantae</taxon>
        <taxon>Streptophyta</taxon>
        <taxon>Embryophyta</taxon>
        <taxon>Tracheophyta</taxon>
        <taxon>Spermatophyta</taxon>
        <taxon>Magnoliopsida</taxon>
        <taxon>eudicotyledons</taxon>
        <taxon>Gunneridae</taxon>
        <taxon>Pentapetalae</taxon>
        <taxon>asterids</taxon>
        <taxon>lamiids</taxon>
        <taxon>Lamiales</taxon>
        <taxon>Gesneriaceae</taxon>
        <taxon>Didymocarpoideae</taxon>
        <taxon>Trichosporeae</taxon>
        <taxon>Loxocarpinae</taxon>
        <taxon>Dorcoceras</taxon>
    </lineage>
</organism>
<dbReference type="AlphaFoldDB" id="A0A2Z7A3F9"/>